<feature type="region of interest" description="Disordered" evidence="1">
    <location>
        <begin position="216"/>
        <end position="353"/>
    </location>
</feature>
<dbReference type="SUPFAM" id="SSF54197">
    <property type="entry name" value="HIT-like"/>
    <property type="match status" value="1"/>
</dbReference>
<sequence>MQDTPPSVPYFTQWPSFPFEGDLRVKQLDDPVPVEPPRKGEGNRECTACNAPDDAYIWVGERWRVRAMDRPTGLPMVLILESRSHLDLGDLPNLLAAELGVMTVRLERAIRSLDGVARVHVNRWGDGSAHLHLWFLARPYGRLQLRGTFLSLWDSILPPISEDQWRENLAMVAAWLAEFGGRPLAEPPRIRWQAPSSLSAQSASGEQEAMEVGAVVVPRQRSGPADVVGGDDLADPRNAADLTREGDQSHDTDPNGHVGSVPMTDPTTAERVEPADVGASADEPDDVAGVNGNEEVAAPSPASTTAGQPRETRSPAGEPAGTGTTSTTGTSAPAAGATDDSSASAAGAGRPGR</sequence>
<accession>A0A1C6RZQ4</accession>
<feature type="compositionally biased region" description="Low complexity" evidence="1">
    <location>
        <begin position="314"/>
        <end position="353"/>
    </location>
</feature>
<feature type="compositionally biased region" description="Basic and acidic residues" evidence="1">
    <location>
        <begin position="242"/>
        <end position="254"/>
    </location>
</feature>
<name>A0A1C6RZQ4_9ACTN</name>
<dbReference type="STRING" id="145857.GA0070616_2590"/>
<dbReference type="InterPro" id="IPR036265">
    <property type="entry name" value="HIT-like_sf"/>
</dbReference>
<keyword evidence="3" id="KW-1185">Reference proteome</keyword>
<gene>
    <name evidence="2" type="ORF">GA0070616_2590</name>
</gene>
<dbReference type="AlphaFoldDB" id="A0A1C6RZQ4"/>
<evidence type="ECO:0000313" key="2">
    <source>
        <dbReference type="EMBL" id="SCL22718.1"/>
    </source>
</evidence>
<protein>
    <recommendedName>
        <fullName evidence="4">Diadenosine tetraphosphate (Ap4A) hydrolase</fullName>
    </recommendedName>
</protein>
<evidence type="ECO:0000313" key="3">
    <source>
        <dbReference type="Proteomes" id="UP000199699"/>
    </source>
</evidence>
<evidence type="ECO:0000256" key="1">
    <source>
        <dbReference type="SAM" id="MobiDB-lite"/>
    </source>
</evidence>
<dbReference type="EMBL" id="FMHT01000003">
    <property type="protein sequence ID" value="SCL22718.1"/>
    <property type="molecule type" value="Genomic_DNA"/>
</dbReference>
<reference evidence="2 3" key="1">
    <citation type="submission" date="2016-06" db="EMBL/GenBank/DDBJ databases">
        <authorList>
            <person name="Kjaerup R.B."/>
            <person name="Dalgaard T.S."/>
            <person name="Juul-Madsen H.R."/>
        </authorList>
    </citation>
    <scope>NUCLEOTIDE SEQUENCE [LARGE SCALE GENOMIC DNA]</scope>
    <source>
        <strain evidence="2 3">DSM 43818</strain>
    </source>
</reference>
<dbReference type="Proteomes" id="UP000199699">
    <property type="component" value="Unassembled WGS sequence"/>
</dbReference>
<proteinExistence type="predicted"/>
<dbReference type="Gene3D" id="3.30.428.10">
    <property type="entry name" value="HIT-like"/>
    <property type="match status" value="1"/>
</dbReference>
<evidence type="ECO:0008006" key="4">
    <source>
        <dbReference type="Google" id="ProtNLM"/>
    </source>
</evidence>
<dbReference type="RefSeq" id="WP_245712751.1">
    <property type="nucleotide sequence ID" value="NZ_FMHT01000003.1"/>
</dbReference>
<organism evidence="2 3">
    <name type="scientific">Micromonospora nigra</name>
    <dbReference type="NCBI Taxonomy" id="145857"/>
    <lineage>
        <taxon>Bacteria</taxon>
        <taxon>Bacillati</taxon>
        <taxon>Actinomycetota</taxon>
        <taxon>Actinomycetes</taxon>
        <taxon>Micromonosporales</taxon>
        <taxon>Micromonosporaceae</taxon>
        <taxon>Micromonospora</taxon>
    </lineage>
</organism>